<dbReference type="OrthoDB" id="17560at2759"/>
<sequence>MASNPPGPCCFTGFKHEGTPSGVTKTILDVPTYFAYPENNKNPDKVIIILSDIFGIYNNSQLLADDFAANGYLAIIPDLFNGDAVKLETFAAGKYDRVAWVAKHGPEDTDPIIDRVIKSLRDDLKIKTIGGVGYCYGGRYVGRFLKEGKLDAGFTAHPSFLSKEELGAIENPFSIAAAETDRIFTSQLRHESEEILIKTRQPFQINLFSGVEHGFAVRADLSKPENKFAKEQAFLQVMGWFNHHL</sequence>
<evidence type="ECO:0000313" key="3">
    <source>
        <dbReference type="Proteomes" id="UP000243515"/>
    </source>
</evidence>
<name>A0A232LWJ2_9EURO</name>
<gene>
    <name evidence="2" type="ORF">Egran_03695</name>
</gene>
<dbReference type="InterPro" id="IPR029058">
    <property type="entry name" value="AB_hydrolase_fold"/>
</dbReference>
<keyword evidence="3" id="KW-1185">Reference proteome</keyword>
<evidence type="ECO:0000259" key="1">
    <source>
        <dbReference type="Pfam" id="PF01738"/>
    </source>
</evidence>
<proteinExistence type="predicted"/>
<protein>
    <recommendedName>
        <fullName evidence="1">Dienelactone hydrolase domain-containing protein</fullName>
    </recommendedName>
</protein>
<reference evidence="2 3" key="1">
    <citation type="journal article" date="2015" name="Environ. Microbiol.">
        <title>Metagenome sequence of Elaphomyces granulatus from sporocarp tissue reveals Ascomycota ectomycorrhizal fingerprints of genome expansion and a Proteobacteria-rich microbiome.</title>
        <authorList>
            <person name="Quandt C.A."/>
            <person name="Kohler A."/>
            <person name="Hesse C.N."/>
            <person name="Sharpton T.J."/>
            <person name="Martin F."/>
            <person name="Spatafora J.W."/>
        </authorList>
    </citation>
    <scope>NUCLEOTIDE SEQUENCE [LARGE SCALE GENOMIC DNA]</scope>
    <source>
        <strain evidence="2 3">OSC145934</strain>
    </source>
</reference>
<dbReference type="AlphaFoldDB" id="A0A232LWJ2"/>
<dbReference type="InterPro" id="IPR002925">
    <property type="entry name" value="Dienelactn_hydro"/>
</dbReference>
<dbReference type="Gene3D" id="3.40.50.1820">
    <property type="entry name" value="alpha/beta hydrolase"/>
    <property type="match status" value="1"/>
</dbReference>
<evidence type="ECO:0000313" key="2">
    <source>
        <dbReference type="EMBL" id="OXV08540.1"/>
    </source>
</evidence>
<accession>A0A232LWJ2</accession>
<dbReference type="PANTHER" id="PTHR17630:SF44">
    <property type="entry name" value="PROTEIN AIM2"/>
    <property type="match status" value="1"/>
</dbReference>
<dbReference type="PANTHER" id="PTHR17630">
    <property type="entry name" value="DIENELACTONE HYDROLASE"/>
    <property type="match status" value="1"/>
</dbReference>
<comment type="caution">
    <text evidence="2">The sequence shown here is derived from an EMBL/GenBank/DDBJ whole genome shotgun (WGS) entry which is preliminary data.</text>
</comment>
<dbReference type="Pfam" id="PF01738">
    <property type="entry name" value="DLH"/>
    <property type="match status" value="1"/>
</dbReference>
<feature type="domain" description="Dienelactone hydrolase" evidence="1">
    <location>
        <begin position="31"/>
        <end position="244"/>
    </location>
</feature>
<dbReference type="EMBL" id="NPHW01004048">
    <property type="protein sequence ID" value="OXV08540.1"/>
    <property type="molecule type" value="Genomic_DNA"/>
</dbReference>
<organism evidence="2 3">
    <name type="scientific">Elaphomyces granulatus</name>
    <dbReference type="NCBI Taxonomy" id="519963"/>
    <lineage>
        <taxon>Eukaryota</taxon>
        <taxon>Fungi</taxon>
        <taxon>Dikarya</taxon>
        <taxon>Ascomycota</taxon>
        <taxon>Pezizomycotina</taxon>
        <taxon>Eurotiomycetes</taxon>
        <taxon>Eurotiomycetidae</taxon>
        <taxon>Eurotiales</taxon>
        <taxon>Elaphomycetaceae</taxon>
        <taxon>Elaphomyces</taxon>
    </lineage>
</organism>
<dbReference type="Proteomes" id="UP000243515">
    <property type="component" value="Unassembled WGS sequence"/>
</dbReference>
<dbReference type="GO" id="GO:0016787">
    <property type="term" value="F:hydrolase activity"/>
    <property type="evidence" value="ECO:0007669"/>
    <property type="project" value="InterPro"/>
</dbReference>
<dbReference type="SUPFAM" id="SSF53474">
    <property type="entry name" value="alpha/beta-Hydrolases"/>
    <property type="match status" value="1"/>
</dbReference>